<gene>
    <name evidence="1" type="ORF">SAMN04489764_1621</name>
</gene>
<organism evidence="1 2">
    <name type="scientific">Thermostaphylospora chromogena</name>
    <dbReference type="NCBI Taxonomy" id="35622"/>
    <lineage>
        <taxon>Bacteria</taxon>
        <taxon>Bacillati</taxon>
        <taxon>Actinomycetota</taxon>
        <taxon>Actinomycetes</taxon>
        <taxon>Streptosporangiales</taxon>
        <taxon>Thermomonosporaceae</taxon>
        <taxon>Thermostaphylospora</taxon>
    </lineage>
</organism>
<keyword evidence="2" id="KW-1185">Reference proteome</keyword>
<dbReference type="EMBL" id="FNKK01000002">
    <property type="protein sequence ID" value="SDQ67104.1"/>
    <property type="molecule type" value="Genomic_DNA"/>
</dbReference>
<reference evidence="1 2" key="1">
    <citation type="submission" date="2016-10" db="EMBL/GenBank/DDBJ databases">
        <authorList>
            <person name="de Groot N.N."/>
        </authorList>
    </citation>
    <scope>NUCLEOTIDE SEQUENCE [LARGE SCALE GENOMIC DNA]</scope>
    <source>
        <strain evidence="1 2">DSM 43794</strain>
    </source>
</reference>
<dbReference type="RefSeq" id="WP_093258465.1">
    <property type="nucleotide sequence ID" value="NZ_FNKK01000002.1"/>
</dbReference>
<dbReference type="OrthoDB" id="242138at2"/>
<dbReference type="InterPro" id="IPR041638">
    <property type="entry name" value="BaeRF_family11"/>
</dbReference>
<dbReference type="STRING" id="35622.SAMN04489764_1621"/>
<dbReference type="Pfam" id="PF18855">
    <property type="entry name" value="baeRF_family11"/>
    <property type="match status" value="1"/>
</dbReference>
<protein>
    <recommendedName>
        <fullName evidence="3">Peptide chain release factor 1 (ERF1)</fullName>
    </recommendedName>
</protein>
<dbReference type="Proteomes" id="UP000217103">
    <property type="component" value="Unassembled WGS sequence"/>
</dbReference>
<name>A0A1H1CSA8_9ACTN</name>
<dbReference type="AlphaFoldDB" id="A0A1H1CSA8"/>
<evidence type="ECO:0000313" key="2">
    <source>
        <dbReference type="Proteomes" id="UP000217103"/>
    </source>
</evidence>
<evidence type="ECO:0008006" key="3">
    <source>
        <dbReference type="Google" id="ProtNLM"/>
    </source>
</evidence>
<evidence type="ECO:0000313" key="1">
    <source>
        <dbReference type="EMBL" id="SDQ67104.1"/>
    </source>
</evidence>
<proteinExistence type="predicted"/>
<accession>A0A1H1CSA8</accession>
<sequence length="373" mass="40982">MRLHTDIPNRADIDALVKTKAQWCVSLYLPTSPTSLGDAERIELGNLTREALDRLRDAGADKDETAAVEEQLATLTDDDWFWRYQARTLAVFATPSSLATFRLPNRLARLAVAADRFYIKPLLRAVTFPQTAFVLALAAGSVRVLEITPDGLESLAVPGMPTDLESAVGKETITDRASLPRLHGGEGRKVRIRQFVRQVEHALRRVLPERNVPLILAATEPLDSIFRSVCGYPDLAPITIPGSPESLTDDELLTQARQVLDRFYADQLRELHELFEERSAQGRTAVDIADAARFATVGAIDTVFFDIDAVVPGYVDEKTGTVIFGETDGRPADGVVDEIVRRVWLTGGRVLAVRREDVPGGGDVAAILRYTPA</sequence>